<dbReference type="AlphaFoldDB" id="M3YS16"/>
<proteinExistence type="predicted"/>
<dbReference type="STRING" id="9669.ENSMPUP00000014126"/>
<dbReference type="HOGENOM" id="CLU_2533375_0_0_1"/>
<dbReference type="EMBL" id="AEYP01006442">
    <property type="status" value="NOT_ANNOTATED_CDS"/>
    <property type="molecule type" value="Genomic_DNA"/>
</dbReference>
<evidence type="ECO:0000313" key="1">
    <source>
        <dbReference type="Ensembl" id="ENSMPUP00000014126.1"/>
    </source>
</evidence>
<sequence length="84" mass="9683">EDLGSAVLKLSSVLEKKLGEEDVDAIVKQATLQNRIYDPQINYDYILNDVIKTQVNERIFLHKGDGQWFIEEVLRLLLSPWPLS</sequence>
<dbReference type="EMBL" id="AEYP01006443">
    <property type="status" value="NOT_ANNOTATED_CDS"/>
    <property type="molecule type" value="Genomic_DNA"/>
</dbReference>
<accession>M3YS16</accession>
<organism evidence="1">
    <name type="scientific">Mustela putorius furo</name>
    <name type="common">European domestic ferret</name>
    <name type="synonym">Mustela furo</name>
    <dbReference type="NCBI Taxonomy" id="9669"/>
    <lineage>
        <taxon>Eukaryota</taxon>
        <taxon>Metazoa</taxon>
        <taxon>Chordata</taxon>
        <taxon>Craniata</taxon>
        <taxon>Vertebrata</taxon>
        <taxon>Euteleostomi</taxon>
        <taxon>Mammalia</taxon>
        <taxon>Eutheria</taxon>
        <taxon>Laurasiatheria</taxon>
        <taxon>Carnivora</taxon>
        <taxon>Caniformia</taxon>
        <taxon>Musteloidea</taxon>
        <taxon>Mustelidae</taxon>
        <taxon>Mustelinae</taxon>
        <taxon>Mustela</taxon>
    </lineage>
</organism>
<dbReference type="Ensembl" id="ENSMPUT00000014351.1">
    <property type="protein sequence ID" value="ENSMPUP00000014126.1"/>
    <property type="gene ID" value="ENSMPUG00000014234.1"/>
</dbReference>
<reference evidence="1" key="1">
    <citation type="submission" date="2024-06" db="UniProtKB">
        <authorList>
            <consortium name="Ensembl"/>
        </authorList>
    </citation>
    <scope>IDENTIFICATION</scope>
</reference>
<dbReference type="InParanoid" id="M3YS16"/>
<name>M3YS16_MUSPF</name>
<protein>
    <submittedName>
        <fullName evidence="1">Uncharacterized protein</fullName>
    </submittedName>
</protein>